<dbReference type="NCBIfam" id="TIGR00377">
    <property type="entry name" value="ant_ant_sig"/>
    <property type="match status" value="1"/>
</dbReference>
<dbReference type="SUPFAM" id="SSF52091">
    <property type="entry name" value="SpoIIaa-like"/>
    <property type="match status" value="1"/>
</dbReference>
<organism evidence="4 5">
    <name type="scientific">Streptomyces koelreuteriae</name>
    <dbReference type="NCBI Taxonomy" id="2838015"/>
    <lineage>
        <taxon>Bacteria</taxon>
        <taxon>Bacillati</taxon>
        <taxon>Actinomycetota</taxon>
        <taxon>Actinomycetes</taxon>
        <taxon>Kitasatosporales</taxon>
        <taxon>Streptomycetaceae</taxon>
        <taxon>Streptomyces</taxon>
    </lineage>
</organism>
<dbReference type="CDD" id="cd07043">
    <property type="entry name" value="STAS_anti-anti-sigma_factors"/>
    <property type="match status" value="1"/>
</dbReference>
<gene>
    <name evidence="4" type="ORF">KJK29_02455</name>
</gene>
<accession>A0ABX8FK79</accession>
<evidence type="ECO:0000256" key="2">
    <source>
        <dbReference type="RuleBase" id="RU003749"/>
    </source>
</evidence>
<feature type="domain" description="STAS" evidence="3">
    <location>
        <begin position="51"/>
        <end position="158"/>
    </location>
</feature>
<evidence type="ECO:0000256" key="1">
    <source>
        <dbReference type="ARBA" id="ARBA00009013"/>
    </source>
</evidence>
<dbReference type="Proteomes" id="UP000679629">
    <property type="component" value="Chromosome"/>
</dbReference>
<dbReference type="InterPro" id="IPR003658">
    <property type="entry name" value="Anti-sigma_ant"/>
</dbReference>
<protein>
    <recommendedName>
        <fullName evidence="2">Anti-sigma factor antagonist</fullName>
    </recommendedName>
</protein>
<dbReference type="Gene3D" id="3.30.750.24">
    <property type="entry name" value="STAS domain"/>
    <property type="match status" value="1"/>
</dbReference>
<keyword evidence="5" id="KW-1185">Reference proteome</keyword>
<dbReference type="InterPro" id="IPR036513">
    <property type="entry name" value="STAS_dom_sf"/>
</dbReference>
<comment type="similarity">
    <text evidence="1 2">Belongs to the anti-sigma-factor antagonist family.</text>
</comment>
<dbReference type="Pfam" id="PF01740">
    <property type="entry name" value="STAS"/>
    <property type="match status" value="1"/>
</dbReference>
<dbReference type="PANTHER" id="PTHR33495:SF2">
    <property type="entry name" value="ANTI-SIGMA FACTOR ANTAGONIST TM_1081-RELATED"/>
    <property type="match status" value="1"/>
</dbReference>
<dbReference type="InterPro" id="IPR002645">
    <property type="entry name" value="STAS_dom"/>
</dbReference>
<dbReference type="PROSITE" id="PS50801">
    <property type="entry name" value="STAS"/>
    <property type="match status" value="1"/>
</dbReference>
<sequence>MPRACCSAQSIGCVGPCECGTIVGTDVARGSPGAVEETVTDNQGTDRPDRLSIEHSTVDGIRVVTLRGEIDHGVKDALQHALSPGDDEGAPRIVADLSGVTFIDSSGINVFIHIHQRADAAQGWLRLAGIRGPVMRVVQLVGLDAVVACHDTVEEALA</sequence>
<evidence type="ECO:0000259" key="3">
    <source>
        <dbReference type="PROSITE" id="PS50801"/>
    </source>
</evidence>
<proteinExistence type="inferred from homology"/>
<reference evidence="5" key="1">
    <citation type="submission" date="2021-05" db="EMBL/GenBank/DDBJ databases">
        <title>Direct Submission.</title>
        <authorList>
            <person name="Li K."/>
            <person name="Gao J."/>
        </authorList>
    </citation>
    <scope>NUCLEOTIDE SEQUENCE [LARGE SCALE GENOMIC DNA]</scope>
    <source>
        <strain evidence="5">MG62</strain>
    </source>
</reference>
<evidence type="ECO:0000313" key="4">
    <source>
        <dbReference type="EMBL" id="QWB21527.1"/>
    </source>
</evidence>
<dbReference type="PANTHER" id="PTHR33495">
    <property type="entry name" value="ANTI-SIGMA FACTOR ANTAGONIST TM_1081-RELATED-RELATED"/>
    <property type="match status" value="1"/>
</dbReference>
<dbReference type="EMBL" id="CP075896">
    <property type="protein sequence ID" value="QWB21527.1"/>
    <property type="molecule type" value="Genomic_DNA"/>
</dbReference>
<evidence type="ECO:0000313" key="5">
    <source>
        <dbReference type="Proteomes" id="UP000679629"/>
    </source>
</evidence>
<name>A0ABX8FK79_9ACTN</name>